<dbReference type="PANTHER" id="PTHR38445:SF10">
    <property type="entry name" value="GNTR-FAMILY TRANSCRIPTIONAL REGULATOR"/>
    <property type="match status" value="1"/>
</dbReference>
<dbReference type="GO" id="GO:0003677">
    <property type="term" value="F:DNA binding"/>
    <property type="evidence" value="ECO:0007669"/>
    <property type="project" value="UniProtKB-KW"/>
</dbReference>
<evidence type="ECO:0000259" key="4">
    <source>
        <dbReference type="PROSITE" id="PS50949"/>
    </source>
</evidence>
<evidence type="ECO:0000313" key="5">
    <source>
        <dbReference type="EMBL" id="RNE48063.1"/>
    </source>
</evidence>
<accession>A0A3M8K4B1</accession>
<dbReference type="PANTHER" id="PTHR38445">
    <property type="entry name" value="HTH-TYPE TRANSCRIPTIONAL REPRESSOR YTRA"/>
    <property type="match status" value="1"/>
</dbReference>
<name>A0A3M8K4B1_9CORY</name>
<dbReference type="SMART" id="SM00345">
    <property type="entry name" value="HTH_GNTR"/>
    <property type="match status" value="1"/>
</dbReference>
<proteinExistence type="predicted"/>
<keyword evidence="2" id="KW-0238">DNA-binding</keyword>
<dbReference type="InterPro" id="IPR036390">
    <property type="entry name" value="WH_DNA-bd_sf"/>
</dbReference>
<feature type="domain" description="HTH gntR-type" evidence="4">
    <location>
        <begin position="6"/>
        <end position="74"/>
    </location>
</feature>
<sequence length="124" mass="13262">MDNSAAPLFHQIATLVEDSILEGSLAVGDRVPSTTELAAFHSINPATALKGIGMLTESGIVCKQRGIGMFVAAGAREQIISQRMARLAEDYLVPLIDEVVKLDLSRTAVHSLIDAVAESRGLYR</sequence>
<organism evidence="5 6">
    <name type="scientific">Corynebacterium alimapuense</name>
    <dbReference type="NCBI Taxonomy" id="1576874"/>
    <lineage>
        <taxon>Bacteria</taxon>
        <taxon>Bacillati</taxon>
        <taxon>Actinomycetota</taxon>
        <taxon>Actinomycetes</taxon>
        <taxon>Mycobacteriales</taxon>
        <taxon>Corynebacteriaceae</taxon>
        <taxon>Corynebacterium</taxon>
    </lineage>
</organism>
<dbReference type="PROSITE" id="PS50949">
    <property type="entry name" value="HTH_GNTR"/>
    <property type="match status" value="1"/>
</dbReference>
<gene>
    <name evidence="5" type="ORF">C5L39_09255</name>
</gene>
<keyword evidence="3" id="KW-0804">Transcription</keyword>
<keyword evidence="1" id="KW-0805">Transcription regulation</keyword>
<dbReference type="AlphaFoldDB" id="A0A3M8K4B1"/>
<evidence type="ECO:0000313" key="6">
    <source>
        <dbReference type="Proteomes" id="UP000266975"/>
    </source>
</evidence>
<evidence type="ECO:0000256" key="1">
    <source>
        <dbReference type="ARBA" id="ARBA00023015"/>
    </source>
</evidence>
<dbReference type="InterPro" id="IPR036388">
    <property type="entry name" value="WH-like_DNA-bd_sf"/>
</dbReference>
<dbReference type="RefSeq" id="WP_123048638.1">
    <property type="nucleotide sequence ID" value="NZ_PTJO01000006.1"/>
</dbReference>
<dbReference type="SUPFAM" id="SSF46785">
    <property type="entry name" value="Winged helix' DNA-binding domain"/>
    <property type="match status" value="1"/>
</dbReference>
<dbReference type="CDD" id="cd07377">
    <property type="entry name" value="WHTH_GntR"/>
    <property type="match status" value="1"/>
</dbReference>
<dbReference type="Gene3D" id="1.10.10.10">
    <property type="entry name" value="Winged helix-like DNA-binding domain superfamily/Winged helix DNA-binding domain"/>
    <property type="match status" value="1"/>
</dbReference>
<comment type="caution">
    <text evidence="5">The sequence shown here is derived from an EMBL/GenBank/DDBJ whole genome shotgun (WGS) entry which is preliminary data.</text>
</comment>
<dbReference type="Proteomes" id="UP000266975">
    <property type="component" value="Unassembled WGS sequence"/>
</dbReference>
<dbReference type="EMBL" id="PTJO01000006">
    <property type="protein sequence ID" value="RNE48063.1"/>
    <property type="molecule type" value="Genomic_DNA"/>
</dbReference>
<dbReference type="GO" id="GO:0003700">
    <property type="term" value="F:DNA-binding transcription factor activity"/>
    <property type="evidence" value="ECO:0007669"/>
    <property type="project" value="InterPro"/>
</dbReference>
<evidence type="ECO:0000256" key="3">
    <source>
        <dbReference type="ARBA" id="ARBA00023163"/>
    </source>
</evidence>
<dbReference type="OrthoDB" id="162505at2"/>
<reference evidence="5 6" key="1">
    <citation type="submission" date="2018-02" db="EMBL/GenBank/DDBJ databases">
        <title>Corynebacterium alimpuense sp. nov., a marine obligate actinomycete isolated from sediments of Valparaiso bay, Chile.</title>
        <authorList>
            <person name="Claverias F."/>
            <person name="Gonzales-Siles L."/>
            <person name="Salva-Serra F."/>
            <person name="Inganaes E."/>
            <person name="Molin K."/>
            <person name="Cumsille A."/>
            <person name="Undabarrena A."/>
            <person name="Couve E."/>
            <person name="Moore E.R.B."/>
            <person name="Gomila M."/>
            <person name="Camara B."/>
        </authorList>
    </citation>
    <scope>NUCLEOTIDE SEQUENCE [LARGE SCALE GENOMIC DNA]</scope>
    <source>
        <strain evidence="5 6">CCUG 69366</strain>
    </source>
</reference>
<protein>
    <submittedName>
        <fullName evidence="5">GntR family transcriptional regulator</fullName>
    </submittedName>
</protein>
<dbReference type="InterPro" id="IPR000524">
    <property type="entry name" value="Tscrpt_reg_HTH_GntR"/>
</dbReference>
<dbReference type="Pfam" id="PF00392">
    <property type="entry name" value="GntR"/>
    <property type="match status" value="1"/>
</dbReference>
<evidence type="ECO:0000256" key="2">
    <source>
        <dbReference type="ARBA" id="ARBA00023125"/>
    </source>
</evidence>
<keyword evidence="6" id="KW-1185">Reference proteome</keyword>